<accession>A0ABQ0ZEK1</accession>
<protein>
    <submittedName>
        <fullName evidence="5">Short-chain dehydrogenase/reductase</fullName>
    </submittedName>
</protein>
<evidence type="ECO:0000256" key="2">
    <source>
        <dbReference type="ARBA" id="ARBA00023002"/>
    </source>
</evidence>
<dbReference type="Proteomes" id="UP000390335">
    <property type="component" value="Unassembled WGS sequence"/>
</dbReference>
<gene>
    <name evidence="5" type="ORF">RsS93_62930</name>
</gene>
<dbReference type="InterPro" id="IPR051911">
    <property type="entry name" value="SDR_oxidoreductase"/>
</dbReference>
<dbReference type="InterPro" id="IPR057326">
    <property type="entry name" value="KR_dom"/>
</dbReference>
<sequence>MIQRANGMSERVWLITGGSTGIGRSLAKQVLEGGDRAAVSARKPEALRELTEQFGESALALTLDVTQRDLIAEAVDKTEKHFGKIDVLVNNAGYGYFSAIEEGEESEIRRQFETNVFGLFEVTKQVLPGMRRRRSGNIVMISSIGGLMAFPATGYYHASKFAVEGYSESLAQEVAPLGIKVTIVEPGRFRTDWAGRSMVESKTVIDDYAETAGVRRKQVHEYSGTQPGDPNKAAAAIIKAVDASIPPLRLLLGPDAYQMAQKRLSALSESFEAWKDVSVNTDFDN</sequence>
<reference evidence="5 6" key="1">
    <citation type="journal article" date="2020" name="Genome Biol. Evol.">
        <title>Rhizobium dioscoreae sp. nov., a plant growth-promoting bacterium isolated from yam (Dioscorea species).</title>
        <authorList>
            <person name="Ouyabe M."/>
            <person name="Tanaka N."/>
            <person name="Shiwa Y."/>
            <person name="Fujita N."/>
            <person name="Kikuno H."/>
            <person name="Babil P."/>
            <person name="Shiwachi H."/>
        </authorList>
    </citation>
    <scope>NUCLEOTIDE SEQUENCE [LARGE SCALE GENOMIC DNA]</scope>
    <source>
        <strain evidence="5 6">S-93</strain>
    </source>
</reference>
<feature type="domain" description="Ketoreductase" evidence="4">
    <location>
        <begin position="11"/>
        <end position="196"/>
    </location>
</feature>
<keyword evidence="6" id="KW-1185">Reference proteome</keyword>
<dbReference type="NCBIfam" id="NF006114">
    <property type="entry name" value="PRK08263.1"/>
    <property type="match status" value="1"/>
</dbReference>
<dbReference type="InterPro" id="IPR002347">
    <property type="entry name" value="SDR_fam"/>
</dbReference>
<proteinExistence type="inferred from homology"/>
<dbReference type="Pfam" id="PF00106">
    <property type="entry name" value="adh_short"/>
    <property type="match status" value="1"/>
</dbReference>
<keyword evidence="2" id="KW-0560">Oxidoreductase</keyword>
<evidence type="ECO:0000313" key="6">
    <source>
        <dbReference type="Proteomes" id="UP000390335"/>
    </source>
</evidence>
<evidence type="ECO:0000256" key="1">
    <source>
        <dbReference type="ARBA" id="ARBA00006484"/>
    </source>
</evidence>
<evidence type="ECO:0000313" key="5">
    <source>
        <dbReference type="EMBL" id="GES53679.1"/>
    </source>
</evidence>
<dbReference type="PANTHER" id="PTHR43976:SF16">
    <property type="entry name" value="SHORT-CHAIN DEHYDROGENASE_REDUCTASE FAMILY PROTEIN"/>
    <property type="match status" value="1"/>
</dbReference>
<dbReference type="InterPro" id="IPR036291">
    <property type="entry name" value="NAD(P)-bd_dom_sf"/>
</dbReference>
<dbReference type="PANTHER" id="PTHR43976">
    <property type="entry name" value="SHORT CHAIN DEHYDROGENASE"/>
    <property type="match status" value="1"/>
</dbReference>
<dbReference type="SUPFAM" id="SSF51735">
    <property type="entry name" value="NAD(P)-binding Rossmann-fold domains"/>
    <property type="match status" value="1"/>
</dbReference>
<evidence type="ECO:0000259" key="4">
    <source>
        <dbReference type="SMART" id="SM00822"/>
    </source>
</evidence>
<name>A0ABQ0ZEK1_9HYPH</name>
<dbReference type="PRINTS" id="PR00081">
    <property type="entry name" value="GDHRDH"/>
</dbReference>
<dbReference type="NCBIfam" id="NF004824">
    <property type="entry name" value="PRK06180.1"/>
    <property type="match status" value="1"/>
</dbReference>
<comment type="similarity">
    <text evidence="1 3">Belongs to the short-chain dehydrogenases/reductases (SDR) family.</text>
</comment>
<dbReference type="SMART" id="SM00822">
    <property type="entry name" value="PKS_KR"/>
    <property type="match status" value="1"/>
</dbReference>
<dbReference type="PRINTS" id="PR00080">
    <property type="entry name" value="SDRFAMILY"/>
</dbReference>
<organism evidence="5 6">
    <name type="scientific">Rhizobium dioscoreae</name>
    <dbReference type="NCBI Taxonomy" id="2653122"/>
    <lineage>
        <taxon>Bacteria</taxon>
        <taxon>Pseudomonadati</taxon>
        <taxon>Pseudomonadota</taxon>
        <taxon>Alphaproteobacteria</taxon>
        <taxon>Hyphomicrobiales</taxon>
        <taxon>Rhizobiaceae</taxon>
        <taxon>Rhizobium/Agrobacterium group</taxon>
        <taxon>Rhizobium</taxon>
    </lineage>
</organism>
<evidence type="ECO:0000256" key="3">
    <source>
        <dbReference type="RuleBase" id="RU000363"/>
    </source>
</evidence>
<dbReference type="EMBL" id="BLAJ01000024">
    <property type="protein sequence ID" value="GES53679.1"/>
    <property type="molecule type" value="Genomic_DNA"/>
</dbReference>
<comment type="caution">
    <text evidence="5">The sequence shown here is derived from an EMBL/GenBank/DDBJ whole genome shotgun (WGS) entry which is preliminary data.</text>
</comment>
<dbReference type="CDD" id="cd05374">
    <property type="entry name" value="17beta-HSD-like_SDR_c"/>
    <property type="match status" value="1"/>
</dbReference>
<dbReference type="Gene3D" id="3.40.50.720">
    <property type="entry name" value="NAD(P)-binding Rossmann-like Domain"/>
    <property type="match status" value="1"/>
</dbReference>